<name>A0A9K3NLC4_HELAN</name>
<dbReference type="EMBL" id="MNCJ02000321">
    <property type="protein sequence ID" value="KAF5803633.1"/>
    <property type="molecule type" value="Genomic_DNA"/>
</dbReference>
<feature type="coiled-coil region" evidence="1">
    <location>
        <begin position="15"/>
        <end position="105"/>
    </location>
</feature>
<dbReference type="Proteomes" id="UP000215914">
    <property type="component" value="Unassembled WGS sequence"/>
</dbReference>
<proteinExistence type="predicted"/>
<comment type="caution">
    <text evidence="2">The sequence shown here is derived from an EMBL/GenBank/DDBJ whole genome shotgun (WGS) entry which is preliminary data.</text>
</comment>
<evidence type="ECO:0000313" key="2">
    <source>
        <dbReference type="EMBL" id="KAF5803633.1"/>
    </source>
</evidence>
<reference evidence="2" key="2">
    <citation type="submission" date="2020-06" db="EMBL/GenBank/DDBJ databases">
        <title>Helianthus annuus Genome sequencing and assembly Release 2.</title>
        <authorList>
            <person name="Gouzy J."/>
            <person name="Langlade N."/>
            <person name="Munos S."/>
        </authorList>
    </citation>
    <scope>NUCLEOTIDE SEQUENCE</scope>
    <source>
        <tissue evidence="2">Leaves</tissue>
    </source>
</reference>
<gene>
    <name evidence="2" type="ORF">HanXRQr2_Chr06g0273661</name>
</gene>
<accession>A0A9K3NLC4</accession>
<evidence type="ECO:0000256" key="1">
    <source>
        <dbReference type="SAM" id="Coils"/>
    </source>
</evidence>
<keyword evidence="1" id="KW-0175">Coiled coil</keyword>
<protein>
    <submittedName>
        <fullName evidence="2">Uncharacterized protein</fullName>
    </submittedName>
</protein>
<dbReference type="Gramene" id="mRNA:HanXRQr2_Chr06g0273661">
    <property type="protein sequence ID" value="mRNA:HanXRQr2_Chr06g0273661"/>
    <property type="gene ID" value="HanXRQr2_Chr06g0273661"/>
</dbReference>
<keyword evidence="3" id="KW-1185">Reference proteome</keyword>
<evidence type="ECO:0000313" key="3">
    <source>
        <dbReference type="Proteomes" id="UP000215914"/>
    </source>
</evidence>
<dbReference type="AlphaFoldDB" id="A0A9K3NLC4"/>
<reference evidence="2" key="1">
    <citation type="journal article" date="2017" name="Nature">
        <title>The sunflower genome provides insights into oil metabolism, flowering and Asterid evolution.</title>
        <authorList>
            <person name="Badouin H."/>
            <person name="Gouzy J."/>
            <person name="Grassa C.J."/>
            <person name="Murat F."/>
            <person name="Staton S.E."/>
            <person name="Cottret L."/>
            <person name="Lelandais-Briere C."/>
            <person name="Owens G.L."/>
            <person name="Carrere S."/>
            <person name="Mayjonade B."/>
            <person name="Legrand L."/>
            <person name="Gill N."/>
            <person name="Kane N.C."/>
            <person name="Bowers J.E."/>
            <person name="Hubner S."/>
            <person name="Bellec A."/>
            <person name="Berard A."/>
            <person name="Berges H."/>
            <person name="Blanchet N."/>
            <person name="Boniface M.C."/>
            <person name="Brunel D."/>
            <person name="Catrice O."/>
            <person name="Chaidir N."/>
            <person name="Claudel C."/>
            <person name="Donnadieu C."/>
            <person name="Faraut T."/>
            <person name="Fievet G."/>
            <person name="Helmstetter N."/>
            <person name="King M."/>
            <person name="Knapp S.J."/>
            <person name="Lai Z."/>
            <person name="Le Paslier M.C."/>
            <person name="Lippi Y."/>
            <person name="Lorenzon L."/>
            <person name="Mandel J.R."/>
            <person name="Marage G."/>
            <person name="Marchand G."/>
            <person name="Marquand E."/>
            <person name="Bret-Mestries E."/>
            <person name="Morien E."/>
            <person name="Nambeesan S."/>
            <person name="Nguyen T."/>
            <person name="Pegot-Espagnet P."/>
            <person name="Pouilly N."/>
            <person name="Raftis F."/>
            <person name="Sallet E."/>
            <person name="Schiex T."/>
            <person name="Thomas J."/>
            <person name="Vandecasteele C."/>
            <person name="Vares D."/>
            <person name="Vear F."/>
            <person name="Vautrin S."/>
            <person name="Crespi M."/>
            <person name="Mangin B."/>
            <person name="Burke J.M."/>
            <person name="Salse J."/>
            <person name="Munos S."/>
            <person name="Vincourt P."/>
            <person name="Rieseberg L.H."/>
            <person name="Langlade N.B."/>
        </authorList>
    </citation>
    <scope>NUCLEOTIDE SEQUENCE</scope>
    <source>
        <tissue evidence="2">Leaves</tissue>
    </source>
</reference>
<sequence length="144" mass="16519">MFAVRTKITNLKVCVEELKKSESDYKEKCEEAKSHCEHVEVLQVELSQQIITKDKDLAGKDVEIAELRRRLREAQENLEAEKQKNDSLEIDLTAEKVKAETAEEARKVSQAALKVARKITLRFSRQWSPFSLTWDGCNITVLGK</sequence>
<organism evidence="2 3">
    <name type="scientific">Helianthus annuus</name>
    <name type="common">Common sunflower</name>
    <dbReference type="NCBI Taxonomy" id="4232"/>
    <lineage>
        <taxon>Eukaryota</taxon>
        <taxon>Viridiplantae</taxon>
        <taxon>Streptophyta</taxon>
        <taxon>Embryophyta</taxon>
        <taxon>Tracheophyta</taxon>
        <taxon>Spermatophyta</taxon>
        <taxon>Magnoliopsida</taxon>
        <taxon>eudicotyledons</taxon>
        <taxon>Gunneridae</taxon>
        <taxon>Pentapetalae</taxon>
        <taxon>asterids</taxon>
        <taxon>campanulids</taxon>
        <taxon>Asterales</taxon>
        <taxon>Asteraceae</taxon>
        <taxon>Asteroideae</taxon>
        <taxon>Heliantheae alliance</taxon>
        <taxon>Heliantheae</taxon>
        <taxon>Helianthus</taxon>
    </lineage>
</organism>